<dbReference type="Proteomes" id="UP000594459">
    <property type="component" value="Chromosome"/>
</dbReference>
<dbReference type="EC" id="2.7.13.3" evidence="2"/>
<proteinExistence type="predicted"/>
<dbReference type="GO" id="GO:0005524">
    <property type="term" value="F:ATP binding"/>
    <property type="evidence" value="ECO:0007669"/>
    <property type="project" value="UniProtKB-KW"/>
</dbReference>
<feature type="domain" description="Signal transduction histidine kinase HWE region" evidence="8">
    <location>
        <begin position="315"/>
        <end position="397"/>
    </location>
</feature>
<dbReference type="AlphaFoldDB" id="A0A7S8F4D4"/>
<dbReference type="SUPFAM" id="SSF55781">
    <property type="entry name" value="GAF domain-like"/>
    <property type="match status" value="1"/>
</dbReference>
<dbReference type="CDD" id="cd00130">
    <property type="entry name" value="PAS"/>
    <property type="match status" value="1"/>
</dbReference>
<dbReference type="Gene3D" id="3.30.565.10">
    <property type="entry name" value="Histidine kinase-like ATPase, C-terminal domain"/>
    <property type="match status" value="1"/>
</dbReference>
<dbReference type="EMBL" id="CP064654">
    <property type="protein sequence ID" value="QPC98902.1"/>
    <property type="molecule type" value="Genomic_DNA"/>
</dbReference>
<reference evidence="9 10" key="1">
    <citation type="submission" date="2020-11" db="EMBL/GenBank/DDBJ databases">
        <title>The genome sequence of Erythrobacter sp. 6D36.</title>
        <authorList>
            <person name="Liu Y."/>
        </authorList>
    </citation>
    <scope>NUCLEOTIDE SEQUENCE [LARGE SCALE GENOMIC DNA]</scope>
    <source>
        <strain evidence="9 10">6D36</strain>
    </source>
</reference>
<keyword evidence="6" id="KW-0418">Kinase</keyword>
<evidence type="ECO:0000313" key="9">
    <source>
        <dbReference type="EMBL" id="QPC98902.1"/>
    </source>
</evidence>
<evidence type="ECO:0000256" key="5">
    <source>
        <dbReference type="ARBA" id="ARBA00022741"/>
    </source>
</evidence>
<dbReference type="SMART" id="SM00911">
    <property type="entry name" value="HWE_HK"/>
    <property type="match status" value="1"/>
</dbReference>
<keyword evidence="10" id="KW-1185">Reference proteome</keyword>
<evidence type="ECO:0000256" key="2">
    <source>
        <dbReference type="ARBA" id="ARBA00012438"/>
    </source>
</evidence>
<sequence>MYHKASDLWPRGEKPAQAYCGEDQRLMVLAAHGTGALVDDAELKGIAALAAEICQTPMAMVTMVKSERQVFLARLGVADEETPRPTSFCAHAMLGDSAMVVTDATRDPRFSENPLVTGELGIRFYAGQPLISAEGAPLGALCVIDTVPRPEGLSDLQRQTLETLGLAVMRRLASQRQSEERSIEQEAAQQRIQQVLDSFPGIAWSADEGLNFDYFNARWMELTGAPAPKTVAEWSASIHPEDFARSAPAFQDSASRGEPFEDEVRLKQANGEWRWSLSRVVPIETPQGERRWVGTLIDIDREHRQREANDLLANELSHRIKNIFAVISGLIAIRSRGRHEVAEFASELSAAVRSLGTAHDYVRPLEGRSSDCLKGLLGDLLAPYHDGSDRVEIAGDDVAIGARAATPLALIFHELATNSAKYGALSNGKGRVQVTIASSTEEGGRIHVIWSETGSPVEVDQVQDREGFGSRLLRMAIESQLQGHFERRFTDDGMLVEIDFPAVSITG</sequence>
<dbReference type="InterPro" id="IPR013655">
    <property type="entry name" value="PAS_fold_3"/>
</dbReference>
<evidence type="ECO:0000259" key="8">
    <source>
        <dbReference type="SMART" id="SM00911"/>
    </source>
</evidence>
<keyword evidence="7" id="KW-0067">ATP-binding</keyword>
<gene>
    <name evidence="9" type="ORF">IRL76_13905</name>
</gene>
<evidence type="ECO:0000256" key="4">
    <source>
        <dbReference type="ARBA" id="ARBA00022679"/>
    </source>
</evidence>
<organism evidence="9 10">
    <name type="scientific">Qipengyuania soli</name>
    <dbReference type="NCBI Taxonomy" id="2782568"/>
    <lineage>
        <taxon>Bacteria</taxon>
        <taxon>Pseudomonadati</taxon>
        <taxon>Pseudomonadota</taxon>
        <taxon>Alphaproteobacteria</taxon>
        <taxon>Sphingomonadales</taxon>
        <taxon>Erythrobacteraceae</taxon>
        <taxon>Qipengyuania</taxon>
    </lineage>
</organism>
<evidence type="ECO:0000313" key="10">
    <source>
        <dbReference type="Proteomes" id="UP000594459"/>
    </source>
</evidence>
<name>A0A7S8F4D4_9SPHN</name>
<dbReference type="Gene3D" id="3.30.450.40">
    <property type="match status" value="1"/>
</dbReference>
<dbReference type="SUPFAM" id="SSF55785">
    <property type="entry name" value="PYP-like sensor domain (PAS domain)"/>
    <property type="match status" value="1"/>
</dbReference>
<dbReference type="KEGG" id="qso:IRL76_13905"/>
<dbReference type="InterPro" id="IPR029016">
    <property type="entry name" value="GAF-like_dom_sf"/>
</dbReference>
<dbReference type="InterPro" id="IPR035965">
    <property type="entry name" value="PAS-like_dom_sf"/>
</dbReference>
<evidence type="ECO:0000256" key="6">
    <source>
        <dbReference type="ARBA" id="ARBA00022777"/>
    </source>
</evidence>
<accession>A0A7S8F4D4</accession>
<dbReference type="InterPro" id="IPR011102">
    <property type="entry name" value="Sig_transdc_His_kinase_HWE"/>
</dbReference>
<protein>
    <recommendedName>
        <fullName evidence="2">histidine kinase</fullName>
        <ecNumber evidence="2">2.7.13.3</ecNumber>
    </recommendedName>
</protein>
<evidence type="ECO:0000256" key="3">
    <source>
        <dbReference type="ARBA" id="ARBA00022553"/>
    </source>
</evidence>
<dbReference type="NCBIfam" id="TIGR00229">
    <property type="entry name" value="sensory_box"/>
    <property type="match status" value="1"/>
</dbReference>
<keyword evidence="4" id="KW-0808">Transferase</keyword>
<dbReference type="Gene3D" id="3.30.450.20">
    <property type="entry name" value="PAS domain"/>
    <property type="match status" value="1"/>
</dbReference>
<dbReference type="PANTHER" id="PTHR43102">
    <property type="entry name" value="SLR1143 PROTEIN"/>
    <property type="match status" value="1"/>
</dbReference>
<evidence type="ECO:0000256" key="7">
    <source>
        <dbReference type="ARBA" id="ARBA00022840"/>
    </source>
</evidence>
<dbReference type="Pfam" id="PF08447">
    <property type="entry name" value="PAS_3"/>
    <property type="match status" value="1"/>
</dbReference>
<comment type="catalytic activity">
    <reaction evidence="1">
        <text>ATP + protein L-histidine = ADP + protein N-phospho-L-histidine.</text>
        <dbReference type="EC" id="2.7.13.3"/>
    </reaction>
</comment>
<dbReference type="PANTHER" id="PTHR43102:SF2">
    <property type="entry name" value="GAF DOMAIN-CONTAINING PROTEIN"/>
    <property type="match status" value="1"/>
</dbReference>
<dbReference type="Pfam" id="PF07536">
    <property type="entry name" value="HWE_HK"/>
    <property type="match status" value="1"/>
</dbReference>
<evidence type="ECO:0000256" key="1">
    <source>
        <dbReference type="ARBA" id="ARBA00000085"/>
    </source>
</evidence>
<dbReference type="InterPro" id="IPR036890">
    <property type="entry name" value="HATPase_C_sf"/>
</dbReference>
<dbReference type="InterPro" id="IPR000014">
    <property type="entry name" value="PAS"/>
</dbReference>
<keyword evidence="3" id="KW-0597">Phosphoprotein</keyword>
<keyword evidence="5" id="KW-0547">Nucleotide-binding</keyword>
<dbReference type="GO" id="GO:0004673">
    <property type="term" value="F:protein histidine kinase activity"/>
    <property type="evidence" value="ECO:0007669"/>
    <property type="project" value="UniProtKB-EC"/>
</dbReference>